<reference evidence="1 2" key="1">
    <citation type="submission" date="2016-10" db="EMBL/GenBank/DDBJ databases">
        <authorList>
            <person name="de Groot N.N."/>
        </authorList>
    </citation>
    <scope>NUCLEOTIDE SEQUENCE [LARGE SCALE GENOMIC DNA]</scope>
    <source>
        <strain evidence="1 2">DSM 21039</strain>
    </source>
</reference>
<dbReference type="AlphaFoldDB" id="A0A1H8E3J4"/>
<dbReference type="Proteomes" id="UP000198984">
    <property type="component" value="Unassembled WGS sequence"/>
</dbReference>
<keyword evidence="2" id="KW-1185">Reference proteome</keyword>
<protein>
    <submittedName>
        <fullName evidence="1">Uncharacterized protein</fullName>
    </submittedName>
</protein>
<proteinExistence type="predicted"/>
<sequence>MNYKSSVIPGLGEIHIILQALIEKSAPKNDTLLRAL</sequence>
<evidence type="ECO:0000313" key="1">
    <source>
        <dbReference type="EMBL" id="SEN14159.1"/>
    </source>
</evidence>
<name>A0A1H8E3J4_9BACT</name>
<dbReference type="EMBL" id="FOBB01000008">
    <property type="protein sequence ID" value="SEN14159.1"/>
    <property type="molecule type" value="Genomic_DNA"/>
</dbReference>
<accession>A0A1H8E3J4</accession>
<evidence type="ECO:0000313" key="2">
    <source>
        <dbReference type="Proteomes" id="UP000198984"/>
    </source>
</evidence>
<gene>
    <name evidence="1" type="ORF">SAMN04488505_108180</name>
</gene>
<organism evidence="1 2">
    <name type="scientific">Chitinophaga rupis</name>
    <dbReference type="NCBI Taxonomy" id="573321"/>
    <lineage>
        <taxon>Bacteria</taxon>
        <taxon>Pseudomonadati</taxon>
        <taxon>Bacteroidota</taxon>
        <taxon>Chitinophagia</taxon>
        <taxon>Chitinophagales</taxon>
        <taxon>Chitinophagaceae</taxon>
        <taxon>Chitinophaga</taxon>
    </lineage>
</organism>